<reference evidence="3" key="1">
    <citation type="journal article" date="2020" name="mSystems">
        <title>Genome- and Community-Level Interaction Insights into Carbon Utilization and Element Cycling Functions of Hydrothermarchaeota in Hydrothermal Sediment.</title>
        <authorList>
            <person name="Zhou Z."/>
            <person name="Liu Y."/>
            <person name="Xu W."/>
            <person name="Pan J."/>
            <person name="Luo Z.H."/>
            <person name="Li M."/>
        </authorList>
    </citation>
    <scope>NUCLEOTIDE SEQUENCE [LARGE SCALE GENOMIC DNA]</scope>
    <source>
        <strain evidence="3">SpSt-1056</strain>
    </source>
</reference>
<evidence type="ECO:0000259" key="2">
    <source>
        <dbReference type="PROSITE" id="PS51710"/>
    </source>
</evidence>
<dbReference type="NCBIfam" id="NF007171">
    <property type="entry name" value="PRK09602.1"/>
    <property type="match status" value="1"/>
</dbReference>
<dbReference type="Pfam" id="PF01926">
    <property type="entry name" value="MMR_HSR1"/>
    <property type="match status" value="1"/>
</dbReference>
<dbReference type="CDD" id="cd01899">
    <property type="entry name" value="Ygr210"/>
    <property type="match status" value="1"/>
</dbReference>
<accession>A0A7C5QQC6</accession>
<dbReference type="Gene3D" id="3.40.50.300">
    <property type="entry name" value="P-loop containing nucleotide triphosphate hydrolases"/>
    <property type="match status" value="1"/>
</dbReference>
<dbReference type="Gene3D" id="1.10.8.470">
    <property type="match status" value="1"/>
</dbReference>
<dbReference type="InterPro" id="IPR027417">
    <property type="entry name" value="P-loop_NTPase"/>
</dbReference>
<protein>
    <submittedName>
        <fullName evidence="3">Redox-regulated ATPase YchF</fullName>
    </submittedName>
</protein>
<dbReference type="Gene3D" id="3.10.20.30">
    <property type="match status" value="1"/>
</dbReference>
<dbReference type="GO" id="GO:0016887">
    <property type="term" value="F:ATP hydrolysis activity"/>
    <property type="evidence" value="ECO:0007669"/>
    <property type="project" value="TreeGrafter"/>
</dbReference>
<proteinExistence type="predicted"/>
<dbReference type="Pfam" id="PF08438">
    <property type="entry name" value="YGR210-like_G4"/>
    <property type="match status" value="1"/>
</dbReference>
<evidence type="ECO:0000256" key="1">
    <source>
        <dbReference type="ARBA" id="ARBA00022741"/>
    </source>
</evidence>
<dbReference type="InterPro" id="IPR012675">
    <property type="entry name" value="Beta-grasp_dom_sf"/>
</dbReference>
<dbReference type="InterPro" id="IPR006073">
    <property type="entry name" value="GTP-bd"/>
</dbReference>
<dbReference type="GO" id="GO:0005737">
    <property type="term" value="C:cytoplasm"/>
    <property type="evidence" value="ECO:0007669"/>
    <property type="project" value="TreeGrafter"/>
</dbReference>
<dbReference type="InterPro" id="IPR013646">
    <property type="entry name" value="YGR210-like_G4"/>
</dbReference>
<dbReference type="SUPFAM" id="SSF81271">
    <property type="entry name" value="TGS-like"/>
    <property type="match status" value="1"/>
</dbReference>
<dbReference type="AlphaFoldDB" id="A0A7C5QQC6"/>
<dbReference type="InterPro" id="IPR031167">
    <property type="entry name" value="G_OBG"/>
</dbReference>
<keyword evidence="1" id="KW-0547">Nucleotide-binding</keyword>
<sequence>MELAGIVGKPNVGKSTLFAALSLTDVEIANYPFTTKKANVGVTYLRIDCVCKKLGVKDNPRNSLCIDGVRLVPIQIIDCPGIIQDAHRGKGLGLQFLDEIRQASALIVVADASGGTTADGTPAEPGSHDPVEDVRMVLREFDIWVRDILSKHWPRIARGAEARQLSLVSEVAKTLSGLGVSEAVTQDAFNSTGLNVSKPTSWSQEDLLILASALRERTKPVVVAANKCDIPGSEQGVQRLRQAGYDVVPCSAEAERMLRLAASKNLVKYTPGDAGFMVVDKAVLTEPQRKALNKIREMVFERWGNTGVQQVINKVYLEKLQYIPVYPVENPHSLSDHEGNVLPDVYLMPKNSTPRDLAFKIHSDLGEGYLYAVDAITGLRLSDTHALKANQVVSIVSTKKRG</sequence>
<gene>
    <name evidence="3" type="primary">ychF</name>
    <name evidence="3" type="ORF">ENM11_01375</name>
</gene>
<comment type="caution">
    <text evidence="3">The sequence shown here is derived from an EMBL/GenBank/DDBJ whole genome shotgun (WGS) entry which is preliminary data.</text>
</comment>
<dbReference type="Pfam" id="PF02824">
    <property type="entry name" value="TGS"/>
    <property type="match status" value="1"/>
</dbReference>
<dbReference type="PRINTS" id="PR00326">
    <property type="entry name" value="GTP1OBG"/>
</dbReference>
<dbReference type="PANTHER" id="PTHR23305">
    <property type="entry name" value="OBG GTPASE FAMILY"/>
    <property type="match status" value="1"/>
</dbReference>
<dbReference type="InterPro" id="IPR004095">
    <property type="entry name" value="TGS"/>
</dbReference>
<organism evidence="3">
    <name type="scientific">Caldiarchaeum subterraneum</name>
    <dbReference type="NCBI Taxonomy" id="311458"/>
    <lineage>
        <taxon>Archaea</taxon>
        <taxon>Nitrososphaerota</taxon>
        <taxon>Candidatus Caldarchaeales</taxon>
        <taxon>Candidatus Caldarchaeaceae</taxon>
        <taxon>Candidatus Caldarchaeum</taxon>
    </lineage>
</organism>
<dbReference type="PROSITE" id="PS51710">
    <property type="entry name" value="G_OBG"/>
    <property type="match status" value="1"/>
</dbReference>
<dbReference type="GO" id="GO:0005525">
    <property type="term" value="F:GTP binding"/>
    <property type="evidence" value="ECO:0007669"/>
    <property type="project" value="InterPro"/>
</dbReference>
<evidence type="ECO:0000313" key="3">
    <source>
        <dbReference type="EMBL" id="HHK67793.1"/>
    </source>
</evidence>
<name>A0A7C5QQC6_CALS0</name>
<dbReference type="EMBL" id="DRWN01000013">
    <property type="protein sequence ID" value="HHK67793.1"/>
    <property type="molecule type" value="Genomic_DNA"/>
</dbReference>
<dbReference type="SUPFAM" id="SSF52540">
    <property type="entry name" value="P-loop containing nucleoside triphosphate hydrolases"/>
    <property type="match status" value="1"/>
</dbReference>
<dbReference type="PANTHER" id="PTHR23305:SF1">
    <property type="entry name" value="OBG-TYPE G DOMAIN-CONTAINING PROTEIN"/>
    <property type="match status" value="1"/>
</dbReference>
<dbReference type="InterPro" id="IPR012676">
    <property type="entry name" value="TGS-like"/>
</dbReference>
<feature type="domain" description="OBG-type G" evidence="2">
    <location>
        <begin position="2"/>
        <end position="270"/>
    </location>
</feature>